<keyword evidence="3 17" id="KW-0645">Protease</keyword>
<dbReference type="AlphaFoldDB" id="A0A131XGH1"/>
<feature type="binding site" evidence="15">
    <location>
        <position position="90"/>
    </location>
    <ligand>
        <name>Ca(2+)</name>
        <dbReference type="ChEBI" id="CHEBI:29108"/>
        <label>1</label>
    </ligand>
</feature>
<keyword evidence="6 17" id="KW-0378">Hydrolase</keyword>
<dbReference type="Pfam" id="PF00431">
    <property type="entry name" value="CUB"/>
    <property type="match status" value="2"/>
</dbReference>
<keyword evidence="10 14" id="KW-1015">Disulfide bond</keyword>
<dbReference type="GO" id="GO:0030246">
    <property type="term" value="F:carbohydrate binding"/>
    <property type="evidence" value="ECO:0007669"/>
    <property type="project" value="UniProtKB-KW"/>
</dbReference>
<feature type="disulfide bond" evidence="14">
    <location>
        <begin position="450"/>
        <end position="464"/>
    </location>
</feature>
<dbReference type="InterPro" id="IPR001254">
    <property type="entry name" value="Trypsin_dom"/>
</dbReference>
<dbReference type="GO" id="GO:0006956">
    <property type="term" value="P:complement activation"/>
    <property type="evidence" value="ECO:0007669"/>
    <property type="project" value="InterPro"/>
</dbReference>
<evidence type="ECO:0000313" key="20">
    <source>
        <dbReference type="EMBL" id="JAP65462.1"/>
    </source>
</evidence>
<keyword evidence="2" id="KW-0768">Sushi</keyword>
<evidence type="ECO:0000256" key="13">
    <source>
        <dbReference type="PIRSR" id="PIRSR001155-1"/>
    </source>
</evidence>
<dbReference type="PANTHER" id="PTHR24252:SF7">
    <property type="entry name" value="HYALIN"/>
    <property type="match status" value="1"/>
</dbReference>
<dbReference type="PANTHER" id="PTHR24252">
    <property type="entry name" value="ACROSIN-RELATED"/>
    <property type="match status" value="1"/>
</dbReference>
<feature type="binding site" evidence="15">
    <location>
        <position position="214"/>
    </location>
    <ligand>
        <name>Ca(2+)</name>
        <dbReference type="ChEBI" id="CHEBI:29108"/>
        <label>3</label>
    </ligand>
</feature>
<dbReference type="Gene3D" id="2.40.10.10">
    <property type="entry name" value="Trypsin-like serine proteases"/>
    <property type="match status" value="1"/>
</dbReference>
<feature type="disulfide bond" evidence="14">
    <location>
        <begin position="473"/>
        <end position="503"/>
    </location>
</feature>
<dbReference type="GO" id="GO:0046872">
    <property type="term" value="F:metal ion binding"/>
    <property type="evidence" value="ECO:0007669"/>
    <property type="project" value="UniProtKB-KW"/>
</dbReference>
<evidence type="ECO:0000256" key="1">
    <source>
        <dbReference type="ARBA" id="ARBA00022536"/>
    </source>
</evidence>
<evidence type="ECO:0000259" key="19">
    <source>
        <dbReference type="PROSITE" id="PS50240"/>
    </source>
</evidence>
<keyword evidence="15" id="KW-0106">Calcium</keyword>
<feature type="binding site" evidence="15">
    <location>
        <position position="98"/>
    </location>
    <ligand>
        <name>Ca(2+)</name>
        <dbReference type="ChEBI" id="CHEBI:29108"/>
        <label>1</label>
    </ligand>
</feature>
<feature type="binding site" evidence="15">
    <location>
        <position position="135"/>
    </location>
    <ligand>
        <name>Ca(2+)</name>
        <dbReference type="ChEBI" id="CHEBI:29108"/>
        <label>2</label>
    </ligand>
</feature>
<dbReference type="FunFam" id="2.40.10.10:FF:000120">
    <property type="entry name" value="Putative serine protease"/>
    <property type="match status" value="1"/>
</dbReference>
<keyword evidence="15" id="KW-0479">Metal-binding</keyword>
<dbReference type="InterPro" id="IPR043504">
    <property type="entry name" value="Peptidase_S1_PA_chymotrypsin"/>
</dbReference>
<keyword evidence="1" id="KW-0245">EGF-like domain</keyword>
<keyword evidence="7" id="KW-0353">Hemolymph clotting</keyword>
<evidence type="ECO:0000256" key="4">
    <source>
        <dbReference type="ARBA" id="ARBA00022729"/>
    </source>
</evidence>
<sequence>MKLKTPAAAAFFVSVALDSWIISVAVNVLPRKVITLTKSHTEDYIESPNYPDDYYPQDTQIQYKVEVKLGDPVLQEMARIQVTFEVFLMERSAFCHKDGLDIVDRTGEVRAYCGPQSGRNFLMEDSIIMMRMYTDAEGRDRGFRIRVRLYQSPCGGLLRVFRSGYITSPDYPYSYGAHRLCVWRIQALFGMRIKLSFDGYFDIRSDDHDTCFMDYLEISRSGKFETDSQRYCGQTRPKTIMSTTNKVELKFVSDCCEEGRGFKLRYDIIPSWSVVPAKPTERYRPVPCQMADCGKPQELLPRIVGGQEYYAHKHPWLVAIFDRYNDFICVGTLVSRSHVLTAAHCCDGQKSLSVKTGVHRLTDGPHQAVQRCHMHPHYKKRNLVNDIALLELTVSVSYNEFQRPICLPLDAKDIVGKDGVIAGWGRESYGGRDRQTPKEAMVPFVAQSECTTKYGAIILESNLCAGGDVEDACQGDSGGPLMSSVHAQNRVVQMGIVSTGIGCGRKGHPGIYTRLTSYHDFVYNITHQQWCTVQTRR</sequence>
<dbReference type="InterPro" id="IPR001314">
    <property type="entry name" value="Peptidase_S1A"/>
</dbReference>
<dbReference type="GO" id="GO:0004252">
    <property type="term" value="F:serine-type endopeptidase activity"/>
    <property type="evidence" value="ECO:0007669"/>
    <property type="project" value="InterPro"/>
</dbReference>
<evidence type="ECO:0000256" key="3">
    <source>
        <dbReference type="ARBA" id="ARBA00022670"/>
    </source>
</evidence>
<dbReference type="SMART" id="SM00020">
    <property type="entry name" value="Tryp_SPc"/>
    <property type="match status" value="1"/>
</dbReference>
<dbReference type="GO" id="GO:0007155">
    <property type="term" value="P:cell adhesion"/>
    <property type="evidence" value="ECO:0007669"/>
    <property type="project" value="UniProtKB-KW"/>
</dbReference>
<dbReference type="PROSITE" id="PS00134">
    <property type="entry name" value="TRYPSIN_HIS"/>
    <property type="match status" value="1"/>
</dbReference>
<proteinExistence type="evidence at transcript level"/>
<evidence type="ECO:0000256" key="8">
    <source>
        <dbReference type="ARBA" id="ARBA00022825"/>
    </source>
</evidence>
<dbReference type="GO" id="GO:0005576">
    <property type="term" value="C:extracellular region"/>
    <property type="evidence" value="ECO:0007669"/>
    <property type="project" value="InterPro"/>
</dbReference>
<dbReference type="InterPro" id="IPR035914">
    <property type="entry name" value="Sperma_CUB_dom_sf"/>
</dbReference>
<feature type="binding site" evidence="15">
    <location>
        <position position="137"/>
    </location>
    <ligand>
        <name>Ca(2+)</name>
        <dbReference type="ChEBI" id="CHEBI:29108"/>
        <label>2</label>
    </ligand>
</feature>
<dbReference type="PROSITE" id="PS00135">
    <property type="entry name" value="TRYPSIN_SER"/>
    <property type="match status" value="1"/>
</dbReference>
<dbReference type="EMBL" id="GEFH01003119">
    <property type="protein sequence ID" value="JAP65462.1"/>
    <property type="molecule type" value="mRNA"/>
</dbReference>
<evidence type="ECO:0000256" key="5">
    <source>
        <dbReference type="ARBA" id="ARBA00022734"/>
    </source>
</evidence>
<feature type="domain" description="CUB" evidence="18">
    <location>
        <begin position="154"/>
        <end position="269"/>
    </location>
</feature>
<dbReference type="CDD" id="cd00190">
    <property type="entry name" value="Tryp_SPc"/>
    <property type="match status" value="1"/>
</dbReference>
<reference evidence="20" key="1">
    <citation type="journal article" date="2017" name="Ticks Tick Borne Dis.">
        <title>An insight into the sialome of Hyalomma excavatum.</title>
        <authorList>
            <person name="Ribeiro J.M."/>
            <person name="Slovak M."/>
            <person name="Francischetti I.M."/>
        </authorList>
    </citation>
    <scope>NUCLEOTIDE SEQUENCE</scope>
    <source>
        <strain evidence="20">Samish</strain>
        <tissue evidence="20">Salivary glands</tissue>
    </source>
</reference>
<evidence type="ECO:0000256" key="9">
    <source>
        <dbReference type="ARBA" id="ARBA00022889"/>
    </source>
</evidence>
<dbReference type="GO" id="GO:0006508">
    <property type="term" value="P:proteolysis"/>
    <property type="evidence" value="ECO:0007669"/>
    <property type="project" value="UniProtKB-KW"/>
</dbReference>
<comment type="catalytic activity">
    <reaction evidence="11">
        <text>Selective cleavage of 103-Arg-|-Ser-104 and 124-Ile-|-Ile-125 bonds in Limulus clotting factor B to form activated factor B. Cleavage of -Pro-Arg-|-Xaa- bonds in synthetic substrates.</text>
        <dbReference type="EC" id="3.4.21.84"/>
    </reaction>
</comment>
<dbReference type="EC" id="3.4.21.84" evidence="12"/>
<evidence type="ECO:0000256" key="16">
    <source>
        <dbReference type="PROSITE-ProRule" id="PRU00059"/>
    </source>
</evidence>
<dbReference type="SMART" id="SM00042">
    <property type="entry name" value="CUB"/>
    <property type="match status" value="2"/>
</dbReference>
<feature type="disulfide bond" evidence="14 16">
    <location>
        <begin position="154"/>
        <end position="181"/>
    </location>
</feature>
<dbReference type="PIRSF" id="PIRSF001155">
    <property type="entry name" value="C1r_C1s_MASP"/>
    <property type="match status" value="1"/>
</dbReference>
<dbReference type="InterPro" id="IPR033116">
    <property type="entry name" value="TRYPSIN_SER"/>
</dbReference>
<evidence type="ECO:0000256" key="17">
    <source>
        <dbReference type="RuleBase" id="RU363034"/>
    </source>
</evidence>
<protein>
    <recommendedName>
        <fullName evidence="12">limulus clotting factor C</fullName>
        <ecNumber evidence="12">3.4.21.84</ecNumber>
    </recommendedName>
</protein>
<evidence type="ECO:0000256" key="6">
    <source>
        <dbReference type="ARBA" id="ARBA00022801"/>
    </source>
</evidence>
<feature type="active site" description="Charge relay system" evidence="13">
    <location>
        <position position="366"/>
    </location>
</feature>
<dbReference type="CDD" id="cd00041">
    <property type="entry name" value="CUB"/>
    <property type="match status" value="2"/>
</dbReference>
<evidence type="ECO:0000259" key="18">
    <source>
        <dbReference type="PROSITE" id="PS01180"/>
    </source>
</evidence>
<dbReference type="PROSITE" id="PS50240">
    <property type="entry name" value="TRYPSIN_DOM"/>
    <property type="match status" value="1"/>
</dbReference>
<feature type="domain" description="Peptidase S1" evidence="19">
    <location>
        <begin position="303"/>
        <end position="527"/>
    </location>
</feature>
<feature type="domain" description="CUB" evidence="18">
    <location>
        <begin position="32"/>
        <end position="150"/>
    </location>
</feature>
<feature type="disulfide bond" description="Interchain (between heavy and light chains)" evidence="14">
    <location>
        <begin position="345"/>
        <end position="406"/>
    </location>
</feature>
<feature type="active site" description="Charge relay system" evidence="13">
    <location>
        <position position="477"/>
    </location>
</feature>
<dbReference type="InterPro" id="IPR009003">
    <property type="entry name" value="Peptidase_S1_PA"/>
</dbReference>
<dbReference type="Gene3D" id="2.60.120.290">
    <property type="entry name" value="Spermadhesin, CUB domain"/>
    <property type="match status" value="2"/>
</dbReference>
<feature type="active site" description="Charge relay system" evidence="13">
    <location>
        <position position="386"/>
    </location>
</feature>
<organism evidence="20">
    <name type="scientific">Hyalomma excavatum</name>
    <dbReference type="NCBI Taxonomy" id="257692"/>
    <lineage>
        <taxon>Eukaryota</taxon>
        <taxon>Metazoa</taxon>
        <taxon>Ecdysozoa</taxon>
        <taxon>Arthropoda</taxon>
        <taxon>Chelicerata</taxon>
        <taxon>Arachnida</taxon>
        <taxon>Acari</taxon>
        <taxon>Parasitiformes</taxon>
        <taxon>Ixodida</taxon>
        <taxon>Ixodoidea</taxon>
        <taxon>Ixodidae</taxon>
        <taxon>Hyalomminae</taxon>
        <taxon>Hyalomma</taxon>
    </lineage>
</organism>
<feature type="binding site" evidence="15">
    <location>
        <position position="126"/>
    </location>
    <ligand>
        <name>Ca(2+)</name>
        <dbReference type="ChEBI" id="CHEBI:29108"/>
        <label>1</label>
    </ligand>
</feature>
<feature type="disulfide bond" evidence="14">
    <location>
        <begin position="293"/>
        <end position="329"/>
    </location>
</feature>
<accession>A0A131XGH1</accession>
<dbReference type="SUPFAM" id="SSF50494">
    <property type="entry name" value="Trypsin-like serine proteases"/>
    <property type="match status" value="1"/>
</dbReference>
<dbReference type="InterPro" id="IPR024175">
    <property type="entry name" value="Pept_S1A_C1r/C1S/mannan-bd"/>
</dbReference>
<evidence type="ECO:0000256" key="14">
    <source>
        <dbReference type="PIRSR" id="PIRSR001155-2"/>
    </source>
</evidence>
<keyword evidence="9" id="KW-0130">Cell adhesion</keyword>
<dbReference type="PRINTS" id="PR00722">
    <property type="entry name" value="CHYMOTRYPSIN"/>
</dbReference>
<feature type="binding site" evidence="15">
    <location>
        <position position="254"/>
    </location>
    <ligand>
        <name>Ca(2+)</name>
        <dbReference type="ChEBI" id="CHEBI:29108"/>
        <label>3</label>
    </ligand>
</feature>
<evidence type="ECO:0000256" key="2">
    <source>
        <dbReference type="ARBA" id="ARBA00022659"/>
    </source>
</evidence>
<dbReference type="SUPFAM" id="SSF49854">
    <property type="entry name" value="Spermadhesin, CUB domain"/>
    <property type="match status" value="2"/>
</dbReference>
<dbReference type="InterPro" id="IPR018114">
    <property type="entry name" value="TRYPSIN_HIS"/>
</dbReference>
<dbReference type="InterPro" id="IPR000859">
    <property type="entry name" value="CUB_dom"/>
</dbReference>
<dbReference type="PROSITE" id="PS01180">
    <property type="entry name" value="CUB"/>
    <property type="match status" value="2"/>
</dbReference>
<feature type="disulfide bond" evidence="14">
    <location>
        <begin position="95"/>
        <end position="113"/>
    </location>
</feature>
<dbReference type="GO" id="GO:0042381">
    <property type="term" value="P:hemolymph coagulation"/>
    <property type="evidence" value="ECO:0007669"/>
    <property type="project" value="UniProtKB-KW"/>
</dbReference>
<keyword evidence="8 17" id="KW-0720">Serine protease</keyword>
<keyword evidence="5" id="KW-0430">Lectin</keyword>
<evidence type="ECO:0000256" key="12">
    <source>
        <dbReference type="ARBA" id="ARBA00066707"/>
    </source>
</evidence>
<comment type="caution">
    <text evidence="16">Lacks conserved residue(s) required for the propagation of feature annotation.</text>
</comment>
<evidence type="ECO:0000256" key="15">
    <source>
        <dbReference type="PIRSR" id="PIRSR001155-4"/>
    </source>
</evidence>
<keyword evidence="4" id="KW-0732">Signal</keyword>
<dbReference type="Pfam" id="PF00089">
    <property type="entry name" value="Trypsin"/>
    <property type="match status" value="1"/>
</dbReference>
<evidence type="ECO:0000256" key="11">
    <source>
        <dbReference type="ARBA" id="ARBA00052079"/>
    </source>
</evidence>
<evidence type="ECO:0000256" key="10">
    <source>
        <dbReference type="ARBA" id="ARBA00023157"/>
    </source>
</evidence>
<dbReference type="FunFam" id="2.60.120.290:FF:000005">
    <property type="entry name" value="Procollagen C-endopeptidase enhancer 1"/>
    <property type="match status" value="1"/>
</dbReference>
<evidence type="ECO:0000256" key="7">
    <source>
        <dbReference type="ARBA" id="ARBA00022820"/>
    </source>
</evidence>
<feature type="disulfide bond" evidence="14">
    <location>
        <begin position="211"/>
        <end position="232"/>
    </location>
</feature>
<name>A0A131XGH1_9ACAR</name>